<feature type="domain" description="Major facilitator superfamily (MFS) profile" evidence="8">
    <location>
        <begin position="55"/>
        <end position="566"/>
    </location>
</feature>
<dbReference type="Pfam" id="PF06609">
    <property type="entry name" value="TRI12"/>
    <property type="match status" value="1"/>
</dbReference>
<evidence type="ECO:0000313" key="10">
    <source>
        <dbReference type="Proteomes" id="UP000800094"/>
    </source>
</evidence>
<dbReference type="PROSITE" id="PS50850">
    <property type="entry name" value="MFS"/>
    <property type="match status" value="1"/>
</dbReference>
<dbReference type="EMBL" id="ML987189">
    <property type="protein sequence ID" value="KAF2256754.1"/>
    <property type="molecule type" value="Genomic_DNA"/>
</dbReference>
<feature type="transmembrane region" description="Helical" evidence="7">
    <location>
        <begin position="543"/>
        <end position="561"/>
    </location>
</feature>
<dbReference type="Gene3D" id="1.20.1250.20">
    <property type="entry name" value="MFS general substrate transporter like domains"/>
    <property type="match status" value="1"/>
</dbReference>
<organism evidence="9 10">
    <name type="scientific">Trematosphaeria pertusa</name>
    <dbReference type="NCBI Taxonomy" id="390896"/>
    <lineage>
        <taxon>Eukaryota</taxon>
        <taxon>Fungi</taxon>
        <taxon>Dikarya</taxon>
        <taxon>Ascomycota</taxon>
        <taxon>Pezizomycotina</taxon>
        <taxon>Dothideomycetes</taxon>
        <taxon>Pleosporomycetidae</taxon>
        <taxon>Pleosporales</taxon>
        <taxon>Massarineae</taxon>
        <taxon>Trematosphaeriaceae</taxon>
        <taxon>Trematosphaeria</taxon>
    </lineage>
</organism>
<accession>A0A6A6J1T6</accession>
<feature type="transmembrane region" description="Helical" evidence="7">
    <location>
        <begin position="285"/>
        <end position="302"/>
    </location>
</feature>
<evidence type="ECO:0000256" key="7">
    <source>
        <dbReference type="SAM" id="Phobius"/>
    </source>
</evidence>
<feature type="transmembrane region" description="Helical" evidence="7">
    <location>
        <begin position="146"/>
        <end position="166"/>
    </location>
</feature>
<feature type="transmembrane region" description="Helical" evidence="7">
    <location>
        <begin position="393"/>
        <end position="410"/>
    </location>
</feature>
<proteinExistence type="predicted"/>
<evidence type="ECO:0000256" key="5">
    <source>
        <dbReference type="ARBA" id="ARBA00023136"/>
    </source>
</evidence>
<keyword evidence="5 7" id="KW-0472">Membrane</keyword>
<evidence type="ECO:0000256" key="3">
    <source>
        <dbReference type="ARBA" id="ARBA00022692"/>
    </source>
</evidence>
<evidence type="ECO:0000259" key="8">
    <source>
        <dbReference type="PROSITE" id="PS50850"/>
    </source>
</evidence>
<dbReference type="GO" id="GO:0022857">
    <property type="term" value="F:transmembrane transporter activity"/>
    <property type="evidence" value="ECO:0007669"/>
    <property type="project" value="InterPro"/>
</dbReference>
<gene>
    <name evidence="9" type="ORF">BU26DRAFT_599392</name>
</gene>
<dbReference type="PANTHER" id="PTHR23501:SF109">
    <property type="entry name" value="MAJOR FACILITATOR SUPERFAMILY (MFS) PROFILE DOMAIN-CONTAINING PROTEIN-RELATED"/>
    <property type="match status" value="1"/>
</dbReference>
<reference evidence="9" key="1">
    <citation type="journal article" date="2020" name="Stud. Mycol.">
        <title>101 Dothideomycetes genomes: a test case for predicting lifestyles and emergence of pathogens.</title>
        <authorList>
            <person name="Haridas S."/>
            <person name="Albert R."/>
            <person name="Binder M."/>
            <person name="Bloem J."/>
            <person name="Labutti K."/>
            <person name="Salamov A."/>
            <person name="Andreopoulos B."/>
            <person name="Baker S."/>
            <person name="Barry K."/>
            <person name="Bills G."/>
            <person name="Bluhm B."/>
            <person name="Cannon C."/>
            <person name="Castanera R."/>
            <person name="Culley D."/>
            <person name="Daum C."/>
            <person name="Ezra D."/>
            <person name="Gonzalez J."/>
            <person name="Henrissat B."/>
            <person name="Kuo A."/>
            <person name="Liang C."/>
            <person name="Lipzen A."/>
            <person name="Lutzoni F."/>
            <person name="Magnuson J."/>
            <person name="Mondo S."/>
            <person name="Nolan M."/>
            <person name="Ohm R."/>
            <person name="Pangilinan J."/>
            <person name="Park H.-J."/>
            <person name="Ramirez L."/>
            <person name="Alfaro M."/>
            <person name="Sun H."/>
            <person name="Tritt A."/>
            <person name="Yoshinaga Y."/>
            <person name="Zwiers L.-H."/>
            <person name="Turgeon B."/>
            <person name="Goodwin S."/>
            <person name="Spatafora J."/>
            <person name="Crous P."/>
            <person name="Grigoriev I."/>
        </authorList>
    </citation>
    <scope>NUCLEOTIDE SEQUENCE</scope>
    <source>
        <strain evidence="9">CBS 122368</strain>
    </source>
</reference>
<keyword evidence="3 7" id="KW-0812">Transmembrane</keyword>
<keyword evidence="2" id="KW-0813">Transport</keyword>
<dbReference type="PANTHER" id="PTHR23501">
    <property type="entry name" value="MAJOR FACILITATOR SUPERFAMILY"/>
    <property type="match status" value="1"/>
</dbReference>
<dbReference type="InterPro" id="IPR020846">
    <property type="entry name" value="MFS_dom"/>
</dbReference>
<feature type="transmembrane region" description="Helical" evidence="7">
    <location>
        <begin position="178"/>
        <end position="198"/>
    </location>
</feature>
<protein>
    <submittedName>
        <fullName evidence="9">Siderophore iron transporter</fullName>
    </submittedName>
</protein>
<dbReference type="AlphaFoldDB" id="A0A6A6J1T6"/>
<dbReference type="OrthoDB" id="4161376at2759"/>
<keyword evidence="4 7" id="KW-1133">Transmembrane helix</keyword>
<feature type="region of interest" description="Disordered" evidence="6">
    <location>
        <begin position="1"/>
        <end position="39"/>
    </location>
</feature>
<comment type="subcellular location">
    <subcellularLocation>
        <location evidence="1">Membrane</location>
        <topology evidence="1">Multi-pass membrane protein</topology>
    </subcellularLocation>
</comment>
<feature type="transmembrane region" description="Helical" evidence="7">
    <location>
        <begin position="213"/>
        <end position="231"/>
    </location>
</feature>
<feature type="transmembrane region" description="Helical" evidence="7">
    <location>
        <begin position="416"/>
        <end position="442"/>
    </location>
</feature>
<dbReference type="InterPro" id="IPR036259">
    <property type="entry name" value="MFS_trans_sf"/>
</dbReference>
<dbReference type="Proteomes" id="UP000800094">
    <property type="component" value="Unassembled WGS sequence"/>
</dbReference>
<feature type="transmembrane region" description="Helical" evidence="7">
    <location>
        <begin position="122"/>
        <end position="140"/>
    </location>
</feature>
<evidence type="ECO:0000256" key="4">
    <source>
        <dbReference type="ARBA" id="ARBA00022989"/>
    </source>
</evidence>
<evidence type="ECO:0000313" key="9">
    <source>
        <dbReference type="EMBL" id="KAF2256754.1"/>
    </source>
</evidence>
<keyword evidence="10" id="KW-1185">Reference proteome</keyword>
<name>A0A6A6J1T6_9PLEO</name>
<dbReference type="SUPFAM" id="SSF103473">
    <property type="entry name" value="MFS general substrate transporter"/>
    <property type="match status" value="1"/>
</dbReference>
<dbReference type="RefSeq" id="XP_033691758.1">
    <property type="nucleotide sequence ID" value="XM_033835095.1"/>
</dbReference>
<dbReference type="GO" id="GO:0005886">
    <property type="term" value="C:plasma membrane"/>
    <property type="evidence" value="ECO:0007669"/>
    <property type="project" value="TreeGrafter"/>
</dbReference>
<evidence type="ECO:0000256" key="1">
    <source>
        <dbReference type="ARBA" id="ARBA00004141"/>
    </source>
</evidence>
<feature type="transmembrane region" description="Helical" evidence="7">
    <location>
        <begin position="252"/>
        <end position="273"/>
    </location>
</feature>
<dbReference type="CDD" id="cd06179">
    <property type="entry name" value="MFS_TRI12_like"/>
    <property type="match status" value="1"/>
</dbReference>
<feature type="transmembrane region" description="Helical" evidence="7">
    <location>
        <begin position="92"/>
        <end position="110"/>
    </location>
</feature>
<dbReference type="InterPro" id="IPR053791">
    <property type="entry name" value="MFS_Tri12-like"/>
</dbReference>
<evidence type="ECO:0000256" key="6">
    <source>
        <dbReference type="SAM" id="MobiDB-lite"/>
    </source>
</evidence>
<feature type="transmembrane region" description="Helical" evidence="7">
    <location>
        <begin position="323"/>
        <end position="340"/>
    </location>
</feature>
<evidence type="ECO:0000256" key="2">
    <source>
        <dbReference type="ARBA" id="ARBA00022448"/>
    </source>
</evidence>
<dbReference type="InterPro" id="IPR010573">
    <property type="entry name" value="MFS_Str1/Tri12-like"/>
</dbReference>
<feature type="transmembrane region" description="Helical" evidence="7">
    <location>
        <begin position="360"/>
        <end position="381"/>
    </location>
</feature>
<sequence>MAHPHRGESKADDTIETFEQAPEPTRGHDEVAPEAIGGADKSELPRGYYWSPKFIGTMVATSLMLISLYLGYVLPINVLSIINEDIGPDPNYVLIPITKTLGGGVGLLLVGRIGDIFGRRWVYISAQILGTIGSIMAATGNSINTLLGATAFIGVAGAAQTGFSIIIQELVPNNLRGYFIASQFVVSFPFATFGPLMARSLQEHTALGWRWCYYMNLITCASSAILFFVFYHPPNYSLLHQGKSLRRELMSLDYGGLVLYCGGLVMLLLGISWGGKIHPWSSAKVIGPIVGGVVAITAFGFYEKHVKMEHPLLPLSIIKSRNFIALAVTGSVATIVYYSMNLLWPTMVGALYTKDVLKIGWYSVALGGSVAVGQIMGGITIRPLKQLHWQMRISVVGIAAFTAGLAGAGIGQNALAIALTTLSGLSVGYVELLAIIMIPFVVDPGDIGLASGFTASCRTVSGTIATAIFSTVLSNENSKNIPSQVSSAAVSAGLSPSSVPAAIKAASLGTAKAYSAVPGMTTKIQAAIMHAVQVANSKSFKTMFLVSLAFSLASVISSLFIQSVDKSLTGEIARKLQGVRSGHGGTEKSEKTEEV</sequence>
<feature type="compositionally biased region" description="Basic and acidic residues" evidence="6">
    <location>
        <begin position="1"/>
        <end position="13"/>
    </location>
</feature>
<dbReference type="GeneID" id="54588425"/>